<comment type="caution">
    <text evidence="1">The sequence shown here is derived from an EMBL/GenBank/DDBJ whole genome shotgun (WGS) entry which is preliminary data.</text>
</comment>
<evidence type="ECO:0000313" key="1">
    <source>
        <dbReference type="EMBL" id="CAH3138338.1"/>
    </source>
</evidence>
<dbReference type="InterPro" id="IPR023214">
    <property type="entry name" value="HAD_sf"/>
</dbReference>
<dbReference type="AlphaFoldDB" id="A0AAU9X6V0"/>
<dbReference type="Proteomes" id="UP001159428">
    <property type="component" value="Unassembled WGS sequence"/>
</dbReference>
<evidence type="ECO:0000313" key="2">
    <source>
        <dbReference type="Proteomes" id="UP001159428"/>
    </source>
</evidence>
<accession>A0AAU9X6V0</accession>
<proteinExistence type="predicted"/>
<keyword evidence="2" id="KW-1185">Reference proteome</keyword>
<gene>
    <name evidence="1" type="ORF">PMEA_00018390</name>
</gene>
<dbReference type="SUPFAM" id="SSF56784">
    <property type="entry name" value="HAD-like"/>
    <property type="match status" value="1"/>
</dbReference>
<dbReference type="EMBL" id="CALNXJ010000032">
    <property type="protein sequence ID" value="CAH3138338.1"/>
    <property type="molecule type" value="Genomic_DNA"/>
</dbReference>
<sequence length="176" mass="20250">MEKYVRIVQKLTSLNIKLVAVDFDQTIINMHTCGVWQFSSKSLVPRVRPSFKQFFKAALSCGDLHVAIVTKSPQIPLIREVMEQALPECDTSRIHYRGTDGEWKEVKGVSKEGKQQHIQSVIQQIEKDHKVKIKREEVILLDDDETNISEARNSKMKTLLVKGDDSLDELLEARYR</sequence>
<name>A0AAU9X6V0_9CNID</name>
<reference evidence="1 2" key="1">
    <citation type="submission" date="2022-05" db="EMBL/GenBank/DDBJ databases">
        <authorList>
            <consortium name="Genoscope - CEA"/>
            <person name="William W."/>
        </authorList>
    </citation>
    <scope>NUCLEOTIDE SEQUENCE [LARGE SCALE GENOMIC DNA]</scope>
</reference>
<protein>
    <submittedName>
        <fullName evidence="1">Uncharacterized protein</fullName>
    </submittedName>
</protein>
<organism evidence="1 2">
    <name type="scientific">Pocillopora meandrina</name>
    <dbReference type="NCBI Taxonomy" id="46732"/>
    <lineage>
        <taxon>Eukaryota</taxon>
        <taxon>Metazoa</taxon>
        <taxon>Cnidaria</taxon>
        <taxon>Anthozoa</taxon>
        <taxon>Hexacorallia</taxon>
        <taxon>Scleractinia</taxon>
        <taxon>Astrocoeniina</taxon>
        <taxon>Pocilloporidae</taxon>
        <taxon>Pocillopora</taxon>
    </lineage>
</organism>
<dbReference type="Gene3D" id="3.40.50.1000">
    <property type="entry name" value="HAD superfamily/HAD-like"/>
    <property type="match status" value="1"/>
</dbReference>
<dbReference type="InterPro" id="IPR036412">
    <property type="entry name" value="HAD-like_sf"/>
</dbReference>